<sequence>MFVFFSDYAGMKYVLNDTMKDNVFEKFGISVTNN</sequence>
<comment type="caution">
    <text evidence="1">The sequence shown here is derived from an EMBL/GenBank/DDBJ whole genome shotgun (WGS) entry which is preliminary data.</text>
</comment>
<gene>
    <name evidence="1" type="ORF">ISN44_As03g031930</name>
</gene>
<dbReference type="Proteomes" id="UP000694251">
    <property type="component" value="Chromosome 3"/>
</dbReference>
<reference evidence="1 2" key="1">
    <citation type="submission" date="2020-12" db="EMBL/GenBank/DDBJ databases">
        <title>Concerted genomic and epigenomic changes stabilize Arabidopsis allopolyploids.</title>
        <authorList>
            <person name="Chen Z."/>
        </authorList>
    </citation>
    <scope>NUCLEOTIDE SEQUENCE [LARGE SCALE GENOMIC DNA]</scope>
    <source>
        <strain evidence="1">As9502</strain>
        <tissue evidence="1">Leaf</tissue>
    </source>
</reference>
<keyword evidence="2" id="KW-1185">Reference proteome</keyword>
<organism evidence="1 2">
    <name type="scientific">Arabidopsis suecica</name>
    <name type="common">Swedish thale-cress</name>
    <name type="synonym">Cardaminopsis suecica</name>
    <dbReference type="NCBI Taxonomy" id="45249"/>
    <lineage>
        <taxon>Eukaryota</taxon>
        <taxon>Viridiplantae</taxon>
        <taxon>Streptophyta</taxon>
        <taxon>Embryophyta</taxon>
        <taxon>Tracheophyta</taxon>
        <taxon>Spermatophyta</taxon>
        <taxon>Magnoliopsida</taxon>
        <taxon>eudicotyledons</taxon>
        <taxon>Gunneridae</taxon>
        <taxon>Pentapetalae</taxon>
        <taxon>rosids</taxon>
        <taxon>malvids</taxon>
        <taxon>Brassicales</taxon>
        <taxon>Brassicaceae</taxon>
        <taxon>Camelineae</taxon>
        <taxon>Arabidopsis</taxon>
    </lineage>
</organism>
<dbReference type="EMBL" id="JAEFBJ010000003">
    <property type="protein sequence ID" value="KAG7633071.1"/>
    <property type="molecule type" value="Genomic_DNA"/>
</dbReference>
<dbReference type="AlphaFoldDB" id="A0A8T2FNV7"/>
<name>A0A8T2FNV7_ARASU</name>
<accession>A0A8T2FNV7</accession>
<evidence type="ECO:0000313" key="2">
    <source>
        <dbReference type="Proteomes" id="UP000694251"/>
    </source>
</evidence>
<proteinExistence type="predicted"/>
<protein>
    <submittedName>
        <fullName evidence="1">Uncharacterized protein</fullName>
    </submittedName>
</protein>
<evidence type="ECO:0000313" key="1">
    <source>
        <dbReference type="EMBL" id="KAG7633071.1"/>
    </source>
</evidence>